<gene>
    <name evidence="1" type="primary">ABSGL_05309.1 scaffold 6959</name>
</gene>
<keyword evidence="2" id="KW-1185">Reference proteome</keyword>
<reference evidence="1" key="1">
    <citation type="submission" date="2016-04" db="EMBL/GenBank/DDBJ databases">
        <authorList>
            <person name="Evans L.H."/>
            <person name="Alamgir A."/>
            <person name="Owens N."/>
            <person name="Weber N.D."/>
            <person name="Virtaneva K."/>
            <person name="Barbian K."/>
            <person name="Babar A."/>
            <person name="Rosenke K."/>
        </authorList>
    </citation>
    <scope>NUCLEOTIDE SEQUENCE [LARGE SCALE GENOMIC DNA]</scope>
    <source>
        <strain evidence="1">CBS 101.48</strain>
    </source>
</reference>
<accession>A0A163JJ07</accession>
<protein>
    <recommendedName>
        <fullName evidence="3">N-terminal of MaoC-like dehydratase domain-containing protein</fullName>
    </recommendedName>
</protein>
<dbReference type="GO" id="GO:0005739">
    <property type="term" value="C:mitochondrion"/>
    <property type="evidence" value="ECO:0007669"/>
    <property type="project" value="TreeGrafter"/>
</dbReference>
<dbReference type="Proteomes" id="UP000078561">
    <property type="component" value="Unassembled WGS sequence"/>
</dbReference>
<dbReference type="InterPro" id="IPR052741">
    <property type="entry name" value="Mitochondrial_HTD2"/>
</dbReference>
<proteinExistence type="predicted"/>
<dbReference type="OMA" id="NRNRMWA"/>
<dbReference type="STRING" id="4829.A0A163JJ07"/>
<dbReference type="AlphaFoldDB" id="A0A163JJ07"/>
<evidence type="ECO:0000313" key="2">
    <source>
        <dbReference type="Proteomes" id="UP000078561"/>
    </source>
</evidence>
<evidence type="ECO:0000313" key="1">
    <source>
        <dbReference type="EMBL" id="SAL99664.1"/>
    </source>
</evidence>
<organism evidence="1">
    <name type="scientific">Absidia glauca</name>
    <name type="common">Pin mould</name>
    <dbReference type="NCBI Taxonomy" id="4829"/>
    <lineage>
        <taxon>Eukaryota</taxon>
        <taxon>Fungi</taxon>
        <taxon>Fungi incertae sedis</taxon>
        <taxon>Mucoromycota</taxon>
        <taxon>Mucoromycotina</taxon>
        <taxon>Mucoromycetes</taxon>
        <taxon>Mucorales</taxon>
        <taxon>Cunninghamellaceae</taxon>
        <taxon>Absidia</taxon>
    </lineage>
</organism>
<dbReference type="OrthoDB" id="3257538at2759"/>
<dbReference type="FunCoup" id="A0A163JJ07">
    <property type="interactions" value="233"/>
</dbReference>
<dbReference type="Gene3D" id="3.10.129.10">
    <property type="entry name" value="Hotdog Thioesterase"/>
    <property type="match status" value="1"/>
</dbReference>
<evidence type="ECO:0008006" key="3">
    <source>
        <dbReference type="Google" id="ProtNLM"/>
    </source>
</evidence>
<sequence>MTLLHSLPLHAYTRQTFCQLWKSQAIGLRRFTHASPCSLDSGTKPVDTSSARQQMIDQWALSLSSQRLLAHDTITPSPLNLLANTLNEQTVPYKHNVLPAPGTIVPATWHYIYFPPRTTESSLAHDGYESEFFPPAPFTQRMWAGATLTYNPHFPPLAVDDSVTMATYLDHCDFRSSSRLGDAVFVYLNKDIFRQDAARDTDWVMREQRCLVYATEQSDTSATKFIKARKTPEFFLKVNPTAVQVFRYSALTFNAHRIHYDQHYAQTYEHHPACLVQGPLSSTWMLTLLRTHLAEKHNLCLDAAISSFDYRCLAPLYVNQPFTVCGRRSQDNHYDLWITNHTDHLAVKGSVTLTLGLD</sequence>
<name>A0A163JJ07_ABSGL</name>
<dbReference type="EMBL" id="LT552960">
    <property type="protein sequence ID" value="SAL99664.1"/>
    <property type="molecule type" value="Genomic_DNA"/>
</dbReference>
<dbReference type="InterPro" id="IPR029069">
    <property type="entry name" value="HotDog_dom_sf"/>
</dbReference>
<dbReference type="InParanoid" id="A0A163JJ07"/>
<dbReference type="SUPFAM" id="SSF54637">
    <property type="entry name" value="Thioesterase/thiol ester dehydrase-isomerase"/>
    <property type="match status" value="1"/>
</dbReference>
<dbReference type="GO" id="GO:0019171">
    <property type="term" value="F:(3R)-hydroxyacyl-[acyl-carrier-protein] dehydratase activity"/>
    <property type="evidence" value="ECO:0007669"/>
    <property type="project" value="TreeGrafter"/>
</dbReference>
<dbReference type="PANTHER" id="PTHR28152">
    <property type="entry name" value="HYDROXYACYL-THIOESTER DEHYDRATASE TYPE 2, MITOCHONDRIAL"/>
    <property type="match status" value="1"/>
</dbReference>
<dbReference type="PANTHER" id="PTHR28152:SF1">
    <property type="entry name" value="HYDROXYACYL-THIOESTER DEHYDRATASE TYPE 2, MITOCHONDRIAL"/>
    <property type="match status" value="1"/>
</dbReference>